<name>A0A269XEA4_9LACO</name>
<keyword evidence="4" id="KW-0540">Nuclease</keyword>
<keyword evidence="4" id="KW-0378">Hydrolase</keyword>
<evidence type="ECO:0000256" key="2">
    <source>
        <dbReference type="ARBA" id="ARBA00022747"/>
    </source>
</evidence>
<dbReference type="EMBL" id="NCXI01000452">
    <property type="protein sequence ID" value="PAK71585.1"/>
    <property type="molecule type" value="Genomic_DNA"/>
</dbReference>
<feature type="non-terminal residue" evidence="4">
    <location>
        <position position="1"/>
    </location>
</feature>
<proteinExistence type="inferred from homology"/>
<accession>A0A269XEA4</accession>
<evidence type="ECO:0000256" key="3">
    <source>
        <dbReference type="SAM" id="Coils"/>
    </source>
</evidence>
<evidence type="ECO:0000256" key="1">
    <source>
        <dbReference type="ARBA" id="ARBA00006594"/>
    </source>
</evidence>
<comment type="similarity">
    <text evidence="1">Belongs to the N(4)/N(6)-methyltransferase family.</text>
</comment>
<protein>
    <submittedName>
        <fullName evidence="4">Restriction endonuclease subunit M</fullName>
    </submittedName>
</protein>
<reference evidence="4 5" key="1">
    <citation type="submission" date="2017-04" db="EMBL/GenBank/DDBJ databases">
        <title>Kefir bacterial isolates.</title>
        <authorList>
            <person name="Kim Y."/>
            <person name="Blasche S."/>
            <person name="Patil K.R."/>
        </authorList>
    </citation>
    <scope>NUCLEOTIDE SEQUENCE [LARGE SCALE GENOMIC DNA]</scope>
    <source>
        <strain evidence="4 5">OG2</strain>
    </source>
</reference>
<organism evidence="4 5">
    <name type="scientific">Lentilactobacillus parakefiri</name>
    <dbReference type="NCBI Taxonomy" id="152332"/>
    <lineage>
        <taxon>Bacteria</taxon>
        <taxon>Bacillati</taxon>
        <taxon>Bacillota</taxon>
        <taxon>Bacilli</taxon>
        <taxon>Lactobacillales</taxon>
        <taxon>Lactobacillaceae</taxon>
        <taxon>Lentilactobacillus</taxon>
    </lineage>
</organism>
<keyword evidence="3" id="KW-0175">Coiled coil</keyword>
<gene>
    <name evidence="4" type="ORF">B8W98_13120</name>
</gene>
<keyword evidence="4" id="KW-0255">Endonuclease</keyword>
<dbReference type="InterPro" id="IPR038333">
    <property type="entry name" value="T1MK-like_N_sf"/>
</dbReference>
<dbReference type="AlphaFoldDB" id="A0A269XEA4"/>
<comment type="caution">
    <text evidence="4">The sequence shown here is derived from an EMBL/GenBank/DDBJ whole genome shotgun (WGS) entry which is preliminary data.</text>
</comment>
<evidence type="ECO:0000313" key="5">
    <source>
        <dbReference type="Proteomes" id="UP000216802"/>
    </source>
</evidence>
<dbReference type="GO" id="GO:0009307">
    <property type="term" value="P:DNA restriction-modification system"/>
    <property type="evidence" value="ECO:0007669"/>
    <property type="project" value="UniProtKB-KW"/>
</dbReference>
<feature type="coiled-coil region" evidence="3">
    <location>
        <begin position="28"/>
        <end position="62"/>
    </location>
</feature>
<sequence length="83" mass="9643">MNNDDYRPIVEKELIQRIGFVIEPENLFSNLKAKIENQTFEIEDLSNAIKNVENSTRGHESEDDFIHLFDDMDLNSSRLGNTN</sequence>
<dbReference type="GO" id="GO:0004519">
    <property type="term" value="F:endonuclease activity"/>
    <property type="evidence" value="ECO:0007669"/>
    <property type="project" value="UniProtKB-KW"/>
</dbReference>
<evidence type="ECO:0000313" key="4">
    <source>
        <dbReference type="EMBL" id="PAK71585.1"/>
    </source>
</evidence>
<dbReference type="Gene3D" id="1.20.1260.30">
    <property type="match status" value="1"/>
</dbReference>
<keyword evidence="2" id="KW-0680">Restriction system</keyword>
<feature type="non-terminal residue" evidence="4">
    <location>
        <position position="83"/>
    </location>
</feature>
<dbReference type="Proteomes" id="UP000216802">
    <property type="component" value="Unassembled WGS sequence"/>
</dbReference>